<dbReference type="EMBL" id="JBIBSM010000016">
    <property type="protein sequence ID" value="MFF8279664.1"/>
    <property type="molecule type" value="Genomic_DNA"/>
</dbReference>
<evidence type="ECO:0000256" key="1">
    <source>
        <dbReference type="SAM" id="MobiDB-lite"/>
    </source>
</evidence>
<keyword evidence="2" id="KW-0812">Transmembrane</keyword>
<name>A0ABW6YIJ4_9ACTN</name>
<feature type="transmembrane region" description="Helical" evidence="2">
    <location>
        <begin position="16"/>
        <end position="34"/>
    </location>
</feature>
<proteinExistence type="predicted"/>
<gene>
    <name evidence="3" type="ORF">ACF05T_26720</name>
</gene>
<organism evidence="3 4">
    <name type="scientific">Streptomyces lateritius</name>
    <dbReference type="NCBI Taxonomy" id="67313"/>
    <lineage>
        <taxon>Bacteria</taxon>
        <taxon>Bacillati</taxon>
        <taxon>Actinomycetota</taxon>
        <taxon>Actinomycetes</taxon>
        <taxon>Kitasatosporales</taxon>
        <taxon>Streptomycetaceae</taxon>
        <taxon>Streptomyces</taxon>
    </lineage>
</organism>
<keyword evidence="2" id="KW-0472">Membrane</keyword>
<evidence type="ECO:0000256" key="2">
    <source>
        <dbReference type="SAM" id="Phobius"/>
    </source>
</evidence>
<protein>
    <submittedName>
        <fullName evidence="3">Uncharacterized protein</fullName>
    </submittedName>
</protein>
<dbReference type="RefSeq" id="WP_391936596.1">
    <property type="nucleotide sequence ID" value="NZ_JBIBSM010000016.1"/>
</dbReference>
<accession>A0ABW6YIJ4</accession>
<evidence type="ECO:0000313" key="4">
    <source>
        <dbReference type="Proteomes" id="UP001603013"/>
    </source>
</evidence>
<dbReference type="Proteomes" id="UP001603013">
    <property type="component" value="Unassembled WGS sequence"/>
</dbReference>
<evidence type="ECO:0000313" key="3">
    <source>
        <dbReference type="EMBL" id="MFF8279664.1"/>
    </source>
</evidence>
<sequence length="172" mass="19047">MAGDAAPSKGQKVREWLAFVVSAVAVIIAVLSYYQAQKADETAQKAAEREHASLIDFLSWRTAGVESLSIGNHTRKPITDVTVSFADGAYINVDTVPPCVMWYVQPLSTTTQNNEVITLQRPARLDFTDSSDPPQEWTVTERLEKRSSQPNLEVDVTAHFSRQSYQQTTVCG</sequence>
<keyword evidence="4" id="KW-1185">Reference proteome</keyword>
<keyword evidence="2" id="KW-1133">Transmembrane helix</keyword>
<feature type="region of interest" description="Disordered" evidence="1">
    <location>
        <begin position="127"/>
        <end position="150"/>
    </location>
</feature>
<reference evidence="3 4" key="1">
    <citation type="submission" date="2024-10" db="EMBL/GenBank/DDBJ databases">
        <title>The Natural Products Discovery Center: Release of the First 8490 Sequenced Strains for Exploring Actinobacteria Biosynthetic Diversity.</title>
        <authorList>
            <person name="Kalkreuter E."/>
            <person name="Kautsar S.A."/>
            <person name="Yang D."/>
            <person name="Bader C.D."/>
            <person name="Teijaro C.N."/>
            <person name="Fluegel L."/>
            <person name="Davis C.M."/>
            <person name="Simpson J.R."/>
            <person name="Lauterbach L."/>
            <person name="Steele A.D."/>
            <person name="Gui C."/>
            <person name="Meng S."/>
            <person name="Li G."/>
            <person name="Viehrig K."/>
            <person name="Ye F."/>
            <person name="Su P."/>
            <person name="Kiefer A.F."/>
            <person name="Nichols A."/>
            <person name="Cepeda A.J."/>
            <person name="Yan W."/>
            <person name="Fan B."/>
            <person name="Jiang Y."/>
            <person name="Adhikari A."/>
            <person name="Zheng C.-J."/>
            <person name="Schuster L."/>
            <person name="Cowan T.M."/>
            <person name="Smanski M.J."/>
            <person name="Chevrette M.G."/>
            <person name="De Carvalho L.P.S."/>
            <person name="Shen B."/>
        </authorList>
    </citation>
    <scope>NUCLEOTIDE SEQUENCE [LARGE SCALE GENOMIC DNA]</scope>
    <source>
        <strain evidence="3 4">NPDC015755</strain>
    </source>
</reference>
<comment type="caution">
    <text evidence="3">The sequence shown here is derived from an EMBL/GenBank/DDBJ whole genome shotgun (WGS) entry which is preliminary data.</text>
</comment>